<dbReference type="EMBL" id="JBEDUW010000003">
    <property type="protein sequence ID" value="KAK9936227.1"/>
    <property type="molecule type" value="Genomic_DNA"/>
</dbReference>
<dbReference type="Pfam" id="PF02984">
    <property type="entry name" value="Cyclin_C"/>
    <property type="match status" value="1"/>
</dbReference>
<evidence type="ECO:0000256" key="4">
    <source>
        <dbReference type="ARBA" id="ARBA00023127"/>
    </source>
</evidence>
<dbReference type="PANTHER" id="PTHR10177">
    <property type="entry name" value="CYCLINS"/>
    <property type="match status" value="1"/>
</dbReference>
<organism evidence="10 11">
    <name type="scientific">Rubus argutus</name>
    <name type="common">Southern blackberry</name>
    <dbReference type="NCBI Taxonomy" id="59490"/>
    <lineage>
        <taxon>Eukaryota</taxon>
        <taxon>Viridiplantae</taxon>
        <taxon>Streptophyta</taxon>
        <taxon>Embryophyta</taxon>
        <taxon>Tracheophyta</taxon>
        <taxon>Spermatophyta</taxon>
        <taxon>Magnoliopsida</taxon>
        <taxon>eudicotyledons</taxon>
        <taxon>Gunneridae</taxon>
        <taxon>Pentapetalae</taxon>
        <taxon>rosids</taxon>
        <taxon>fabids</taxon>
        <taxon>Rosales</taxon>
        <taxon>Rosaceae</taxon>
        <taxon>Rosoideae</taxon>
        <taxon>Rosoideae incertae sedis</taxon>
        <taxon>Rubus</taxon>
    </lineage>
</organism>
<keyword evidence="4 7" id="KW-0195">Cyclin</keyword>
<dbReference type="SMART" id="SM01332">
    <property type="entry name" value="Cyclin_C"/>
    <property type="match status" value="1"/>
</dbReference>
<dbReference type="Pfam" id="PF00134">
    <property type="entry name" value="Cyclin_N"/>
    <property type="match status" value="1"/>
</dbReference>
<dbReference type="SMART" id="SM00385">
    <property type="entry name" value="CYCLIN"/>
    <property type="match status" value="1"/>
</dbReference>
<evidence type="ECO:0000256" key="7">
    <source>
        <dbReference type="RuleBase" id="RU000383"/>
    </source>
</evidence>
<evidence type="ECO:0000259" key="9">
    <source>
        <dbReference type="SMART" id="SM01332"/>
    </source>
</evidence>
<name>A0AAW1XKN1_RUBAR</name>
<reference evidence="10 11" key="1">
    <citation type="journal article" date="2023" name="G3 (Bethesda)">
        <title>A chromosome-length genome assembly and annotation of blackberry (Rubus argutus, cv. 'Hillquist').</title>
        <authorList>
            <person name="Bruna T."/>
            <person name="Aryal R."/>
            <person name="Dudchenko O."/>
            <person name="Sargent D.J."/>
            <person name="Mead D."/>
            <person name="Buti M."/>
            <person name="Cavallini A."/>
            <person name="Hytonen T."/>
            <person name="Andres J."/>
            <person name="Pham M."/>
            <person name="Weisz D."/>
            <person name="Mascagni F."/>
            <person name="Usai G."/>
            <person name="Natali L."/>
            <person name="Bassil N."/>
            <person name="Fernandez G.E."/>
            <person name="Lomsadze A."/>
            <person name="Armour M."/>
            <person name="Olukolu B."/>
            <person name="Poorten T."/>
            <person name="Britton C."/>
            <person name="Davik J."/>
            <person name="Ashrafi H."/>
            <person name="Aiden E.L."/>
            <person name="Borodovsky M."/>
            <person name="Worthington M."/>
        </authorList>
    </citation>
    <scope>NUCLEOTIDE SEQUENCE [LARGE SCALE GENOMIC DNA]</scope>
    <source>
        <strain evidence="10">PI 553951</strain>
    </source>
</reference>
<comment type="caution">
    <text evidence="10">The sequence shown here is derived from an EMBL/GenBank/DDBJ whole genome shotgun (WGS) entry which is preliminary data.</text>
</comment>
<dbReference type="GO" id="GO:0051301">
    <property type="term" value="P:cell division"/>
    <property type="evidence" value="ECO:0007669"/>
    <property type="project" value="UniProtKB-KW"/>
</dbReference>
<dbReference type="AlphaFoldDB" id="A0AAW1XKN1"/>
<dbReference type="InterPro" id="IPR039361">
    <property type="entry name" value="Cyclin"/>
</dbReference>
<evidence type="ECO:0000256" key="3">
    <source>
        <dbReference type="ARBA" id="ARBA00022618"/>
    </source>
</evidence>
<dbReference type="InterPro" id="IPR006671">
    <property type="entry name" value="Cyclin_N"/>
</dbReference>
<evidence type="ECO:0000256" key="6">
    <source>
        <dbReference type="ARBA" id="ARBA00032263"/>
    </source>
</evidence>
<dbReference type="InterPro" id="IPR004367">
    <property type="entry name" value="Cyclin_C-dom"/>
</dbReference>
<dbReference type="Proteomes" id="UP001457282">
    <property type="component" value="Unassembled WGS sequence"/>
</dbReference>
<keyword evidence="3" id="KW-0132">Cell division</keyword>
<evidence type="ECO:0000256" key="5">
    <source>
        <dbReference type="ARBA" id="ARBA00023306"/>
    </source>
</evidence>
<gene>
    <name evidence="10" type="ORF">M0R45_013078</name>
</gene>
<evidence type="ECO:0000259" key="8">
    <source>
        <dbReference type="SMART" id="SM00385"/>
    </source>
</evidence>
<comment type="similarity">
    <text evidence="1">Belongs to the cyclin family. Cyclin D subfamily.</text>
</comment>
<evidence type="ECO:0000256" key="2">
    <source>
        <dbReference type="ARBA" id="ARBA00011177"/>
    </source>
</evidence>
<dbReference type="CDD" id="cd20544">
    <property type="entry name" value="CYCLIN_AtCycD-like_rpt2"/>
    <property type="match status" value="1"/>
</dbReference>
<keyword evidence="5" id="KW-0131">Cell cycle</keyword>
<feature type="domain" description="Cyclin-like" evidence="8">
    <location>
        <begin position="85"/>
        <end position="173"/>
    </location>
</feature>
<keyword evidence="11" id="KW-1185">Reference proteome</keyword>
<dbReference type="InterPro" id="IPR013763">
    <property type="entry name" value="Cyclin-like_dom"/>
</dbReference>
<comment type="subunit">
    <text evidence="2">Interacts with the CDC2 protein kinase to form a serine/threonine kinase holoenzyme complex also known as maturation promoting factor (MPF). The cyclin subunit imparts substrate specificity to the complex.</text>
</comment>
<feature type="domain" description="Cyclin C-terminal" evidence="9">
    <location>
        <begin position="182"/>
        <end position="313"/>
    </location>
</feature>
<evidence type="ECO:0000313" key="11">
    <source>
        <dbReference type="Proteomes" id="UP001457282"/>
    </source>
</evidence>
<dbReference type="SUPFAM" id="SSF47954">
    <property type="entry name" value="Cyclin-like"/>
    <property type="match status" value="2"/>
</dbReference>
<sequence>MRSFSFPSLLLSSSNNFCSRVFSSLTSSSITQSKSKMEGFDLEEHNPDCIPDLFASETDHMPSQNFLTSSKHTDFYCAFRLKAISLFLQAQYTCNLDPFIPYLAINYLDRFLSKQNIPNKKPWVSRLVEVACLSLAAKMKNTPFSFCDFLRREEEGFMFEAQTINKMELVILDTLNWRMRSITPFSFLHFFVSLVDLNERPLTEALKSRASEVIFNAHNEIKFVEFKPSIIAASAVLSASYELLPLQLPSLKVSISSCQYVNKESLLKCLNLMQDIIVNEEYESASDTLSCTTRTPMSVLDHRHFSSSESEVNSNTATTTTTAAAAAAYTDSRTGSVMMAERRDGKRRRLNGMCISENRFQVSSHHVQHC</sequence>
<proteinExistence type="inferred from homology"/>
<dbReference type="Gene3D" id="1.10.472.10">
    <property type="entry name" value="Cyclin-like"/>
    <property type="match status" value="2"/>
</dbReference>
<evidence type="ECO:0000313" key="10">
    <source>
        <dbReference type="EMBL" id="KAK9936227.1"/>
    </source>
</evidence>
<protein>
    <recommendedName>
        <fullName evidence="6">B-like cyclin</fullName>
    </recommendedName>
</protein>
<dbReference type="FunFam" id="1.10.472.10:FF:000060">
    <property type="entry name" value="D6-type cyclin"/>
    <property type="match status" value="1"/>
</dbReference>
<accession>A0AAW1XKN1</accession>
<dbReference type="InterPro" id="IPR036915">
    <property type="entry name" value="Cyclin-like_sf"/>
</dbReference>
<evidence type="ECO:0000256" key="1">
    <source>
        <dbReference type="ARBA" id="ARBA00009065"/>
    </source>
</evidence>